<name>A0ABV6LXS9_9ACTN</name>
<dbReference type="Gene3D" id="1.10.150.130">
    <property type="match status" value="1"/>
</dbReference>
<protein>
    <recommendedName>
        <fullName evidence="4">Core-binding (CB) domain-containing protein</fullName>
    </recommendedName>
</protein>
<dbReference type="InterPro" id="IPR011010">
    <property type="entry name" value="DNA_brk_join_enz"/>
</dbReference>
<gene>
    <name evidence="2" type="ORF">ACFFIA_06095</name>
</gene>
<evidence type="ECO:0000256" key="1">
    <source>
        <dbReference type="ARBA" id="ARBA00023125"/>
    </source>
</evidence>
<evidence type="ECO:0008006" key="4">
    <source>
        <dbReference type="Google" id="ProtNLM"/>
    </source>
</evidence>
<dbReference type="EMBL" id="JBHLUH010000007">
    <property type="protein sequence ID" value="MFC0527226.1"/>
    <property type="molecule type" value="Genomic_DNA"/>
</dbReference>
<keyword evidence="3" id="KW-1185">Reference proteome</keyword>
<accession>A0ABV6LXS9</accession>
<sequence>MGHVVKTPAGTYRANWRDDAGRQKAKTFRTKKEANAFLADVESAVNKGAYVDPHIGKVKFGEYESRWTPSRVRERTTAARDASIMRTHVLPRWGGVPLVKIDHTGVQTWVSELGTRLAPASVAECFRLLSAVLRSAVRDRLIAFNPCEGVKVPPPPEERHR</sequence>
<dbReference type="Proteomes" id="UP001589867">
    <property type="component" value="Unassembled WGS sequence"/>
</dbReference>
<evidence type="ECO:0000313" key="3">
    <source>
        <dbReference type="Proteomes" id="UP001589867"/>
    </source>
</evidence>
<dbReference type="SUPFAM" id="SSF56349">
    <property type="entry name" value="DNA breaking-rejoining enzymes"/>
    <property type="match status" value="1"/>
</dbReference>
<proteinExistence type="predicted"/>
<comment type="caution">
    <text evidence="2">The sequence shown here is derived from an EMBL/GenBank/DDBJ whole genome shotgun (WGS) entry which is preliminary data.</text>
</comment>
<organism evidence="2 3">
    <name type="scientific">Phytohabitans kaempferiae</name>
    <dbReference type="NCBI Taxonomy" id="1620943"/>
    <lineage>
        <taxon>Bacteria</taxon>
        <taxon>Bacillati</taxon>
        <taxon>Actinomycetota</taxon>
        <taxon>Actinomycetes</taxon>
        <taxon>Micromonosporales</taxon>
        <taxon>Micromonosporaceae</taxon>
    </lineage>
</organism>
<evidence type="ECO:0000313" key="2">
    <source>
        <dbReference type="EMBL" id="MFC0527226.1"/>
    </source>
</evidence>
<dbReference type="InterPro" id="IPR010998">
    <property type="entry name" value="Integrase_recombinase_N"/>
</dbReference>
<dbReference type="RefSeq" id="WP_377246716.1">
    <property type="nucleotide sequence ID" value="NZ_JBHLUH010000007.1"/>
</dbReference>
<reference evidence="2 3" key="1">
    <citation type="submission" date="2024-09" db="EMBL/GenBank/DDBJ databases">
        <authorList>
            <person name="Sun Q."/>
            <person name="Mori K."/>
        </authorList>
    </citation>
    <scope>NUCLEOTIDE SEQUENCE [LARGE SCALE GENOMIC DNA]</scope>
    <source>
        <strain evidence="2 3">TBRC 3947</strain>
    </source>
</reference>
<keyword evidence="1" id="KW-0238">DNA-binding</keyword>